<feature type="transmembrane region" description="Helical" evidence="1">
    <location>
        <begin position="202"/>
        <end position="219"/>
    </location>
</feature>
<dbReference type="AlphaFoldDB" id="A0A849I7K4"/>
<proteinExistence type="predicted"/>
<dbReference type="Pfam" id="PF09586">
    <property type="entry name" value="YfhO"/>
    <property type="match status" value="1"/>
</dbReference>
<dbReference type="PANTHER" id="PTHR38454:SF1">
    <property type="entry name" value="INTEGRAL MEMBRANE PROTEIN"/>
    <property type="match status" value="1"/>
</dbReference>
<evidence type="ECO:0000256" key="1">
    <source>
        <dbReference type="SAM" id="Phobius"/>
    </source>
</evidence>
<feature type="transmembrane region" description="Helical" evidence="1">
    <location>
        <begin position="404"/>
        <end position="422"/>
    </location>
</feature>
<feature type="transmembrane region" description="Helical" evidence="1">
    <location>
        <begin position="128"/>
        <end position="149"/>
    </location>
</feature>
<reference evidence="2 3" key="1">
    <citation type="submission" date="2020-04" db="EMBL/GenBank/DDBJ databases">
        <title>Enterovirga sp. isolate from soil.</title>
        <authorList>
            <person name="Chea S."/>
            <person name="Kim D.-U."/>
        </authorList>
    </citation>
    <scope>NUCLEOTIDE SEQUENCE [LARGE SCALE GENOMIC DNA]</scope>
    <source>
        <strain evidence="2 3">DB1703</strain>
    </source>
</reference>
<dbReference type="RefSeq" id="WP_171218733.1">
    <property type="nucleotide sequence ID" value="NZ_JABEPP010000003.1"/>
</dbReference>
<gene>
    <name evidence="2" type="ORF">HJG44_12855</name>
</gene>
<organism evidence="2 3">
    <name type="scientific">Enterovirga aerilata</name>
    <dbReference type="NCBI Taxonomy" id="2730920"/>
    <lineage>
        <taxon>Bacteria</taxon>
        <taxon>Pseudomonadati</taxon>
        <taxon>Pseudomonadota</taxon>
        <taxon>Alphaproteobacteria</taxon>
        <taxon>Hyphomicrobiales</taxon>
        <taxon>Methylobacteriaceae</taxon>
        <taxon>Enterovirga</taxon>
    </lineage>
</organism>
<feature type="transmembrane region" description="Helical" evidence="1">
    <location>
        <begin position="39"/>
        <end position="59"/>
    </location>
</feature>
<keyword evidence="1" id="KW-0812">Transmembrane</keyword>
<comment type="caution">
    <text evidence="2">The sequence shown here is derived from an EMBL/GenBank/DDBJ whole genome shotgun (WGS) entry which is preliminary data.</text>
</comment>
<keyword evidence="1" id="KW-0472">Membrane</keyword>
<dbReference type="InterPro" id="IPR018580">
    <property type="entry name" value="Uncharacterised_YfhO"/>
</dbReference>
<protein>
    <submittedName>
        <fullName evidence="2">YfhO family protein</fullName>
    </submittedName>
</protein>
<feature type="transmembrane region" description="Helical" evidence="1">
    <location>
        <begin position="442"/>
        <end position="465"/>
    </location>
</feature>
<dbReference type="PANTHER" id="PTHR38454">
    <property type="entry name" value="INTEGRAL MEMBRANE PROTEIN-RELATED"/>
    <property type="match status" value="1"/>
</dbReference>
<accession>A0A849I7K4</accession>
<keyword evidence="1" id="KW-1133">Transmembrane helix</keyword>
<feature type="transmembrane region" description="Helical" evidence="1">
    <location>
        <begin position="156"/>
        <end position="173"/>
    </location>
</feature>
<feature type="transmembrane region" description="Helical" evidence="1">
    <location>
        <begin position="367"/>
        <end position="384"/>
    </location>
</feature>
<sequence length="829" mass="89579">MRAEYLGPAGGTVATDADAATALVVEPRRISGAWTRRQWALAIAAVLAFWTCAALAWPLTGSVVPWDSKNHFYPMLRYLGEALAHGELPLWNPYHFSGHPAVADPQSLLFTPTMLLFGWLVPQPSMQLFDAVVFAHFLPGALAMLALFARRGWRPEGAFVAAAIFVLGGSASARLQHTGMIFGYGIFPLALLLLEEALDRRSYLLACLFAAVASTMVVGRDQVAFLTGLMLIGVVVHQAVLSGRPVGYLRARAGILLAAGLVGAALLAVPVVLTMQLLATSTRPSFGFGVAAMGSLPPESLATILFANVFGSLRWTYDYWGPDWHSLVEGTWTDRATNYLFAGTAPAVLILWHGLAGGRLLAREFRFFLVVGIAAVLYALGRYTPVFSLVFDNLPGIALYRRPADATFLINIALAFAGGYLVHRFLNEGNPRFADMRRSPLAAVLVACAIAAVLGAVLSGLTFAIRANQGAAAGTEIALGFALSGALVWLLWKSGGDRRRRAAAAALLAALTGGELLWRNAASALNAEPAERYAVFRELPAEQLRGLQVLKQALAERHARGERPRVEILGLGGAWQNASMVLGLEDTIGYNPLRLADYERAIGPGENAADPNLRQFPGTFRGYRCRLASLLGLEYLVLDRPVEKLPRHFPRLPGAKLLYGSGPIWVYQLSPGAPRAYLATHAIPVDSEKVLSEEEMPEFDRRSAALIESDQVAELAGDYGVRDTATEPDPAVGSVKVAGYRRNAVSLEVDTDRNSIVVLHDIYYPGWEVTVDGKPARMLRANLLFRGVEVPAGRHRVEFQFRPLSVANLVSAASGLIEDEDGEAETLTR</sequence>
<evidence type="ECO:0000313" key="2">
    <source>
        <dbReference type="EMBL" id="NNM73271.1"/>
    </source>
</evidence>
<dbReference type="EMBL" id="JABEPP010000003">
    <property type="protein sequence ID" value="NNM73271.1"/>
    <property type="molecule type" value="Genomic_DNA"/>
</dbReference>
<keyword evidence="3" id="KW-1185">Reference proteome</keyword>
<feature type="transmembrane region" description="Helical" evidence="1">
    <location>
        <begin position="336"/>
        <end position="355"/>
    </location>
</feature>
<name>A0A849I7K4_9HYPH</name>
<evidence type="ECO:0000313" key="3">
    <source>
        <dbReference type="Proteomes" id="UP000564885"/>
    </source>
</evidence>
<feature type="transmembrane region" description="Helical" evidence="1">
    <location>
        <begin position="225"/>
        <end position="243"/>
    </location>
</feature>
<feature type="transmembrane region" description="Helical" evidence="1">
    <location>
        <begin position="179"/>
        <end position="195"/>
    </location>
</feature>
<dbReference type="Proteomes" id="UP000564885">
    <property type="component" value="Unassembled WGS sequence"/>
</dbReference>
<feature type="transmembrane region" description="Helical" evidence="1">
    <location>
        <begin position="471"/>
        <end position="492"/>
    </location>
</feature>
<feature type="transmembrane region" description="Helical" evidence="1">
    <location>
        <begin position="255"/>
        <end position="279"/>
    </location>
</feature>